<dbReference type="Proteomes" id="UP000186364">
    <property type="component" value="Unassembled WGS sequence"/>
</dbReference>
<proteinExistence type="predicted"/>
<gene>
    <name evidence="1" type="ORF">BJF93_20060</name>
</gene>
<accession>A0A1Q9B3U9</accession>
<organism evidence="1 2">
    <name type="scientific">Xaviernesmea oryzae</name>
    <dbReference type="NCBI Taxonomy" id="464029"/>
    <lineage>
        <taxon>Bacteria</taxon>
        <taxon>Pseudomonadati</taxon>
        <taxon>Pseudomonadota</taxon>
        <taxon>Alphaproteobacteria</taxon>
        <taxon>Hyphomicrobiales</taxon>
        <taxon>Rhizobiaceae</taxon>
        <taxon>Rhizobium/Agrobacterium group</taxon>
        <taxon>Xaviernesmea</taxon>
    </lineage>
</organism>
<name>A0A1Q9B3U9_9HYPH</name>
<dbReference type="EMBL" id="MKIP01000014">
    <property type="protein sequence ID" value="OLP62776.1"/>
    <property type="molecule type" value="Genomic_DNA"/>
</dbReference>
<dbReference type="AlphaFoldDB" id="A0A1Q9B3U9"/>
<protein>
    <submittedName>
        <fullName evidence="1">Uncharacterized protein</fullName>
    </submittedName>
</protein>
<evidence type="ECO:0000313" key="2">
    <source>
        <dbReference type="Proteomes" id="UP000186364"/>
    </source>
</evidence>
<comment type="caution">
    <text evidence="1">The sequence shown here is derived from an EMBL/GenBank/DDBJ whole genome shotgun (WGS) entry which is preliminary data.</text>
</comment>
<dbReference type="RefSeq" id="WP_075625313.1">
    <property type="nucleotide sequence ID" value="NZ_FOAM01000042.1"/>
</dbReference>
<keyword evidence="2" id="KW-1185">Reference proteome</keyword>
<reference evidence="1 2" key="1">
    <citation type="submission" date="2016-09" db="EMBL/GenBank/DDBJ databases">
        <title>Rhizobium sp. nov., a novel species isolated from the rice rhizosphere.</title>
        <authorList>
            <person name="Zhao J."/>
            <person name="Zhang X."/>
        </authorList>
    </citation>
    <scope>NUCLEOTIDE SEQUENCE [LARGE SCALE GENOMIC DNA]</scope>
    <source>
        <strain evidence="1 2">1.7048</strain>
    </source>
</reference>
<evidence type="ECO:0000313" key="1">
    <source>
        <dbReference type="EMBL" id="OLP62776.1"/>
    </source>
</evidence>
<sequence>MSVSIDQSDPTEAKVTFGYGAESHIFIKIPTSSLKFQIREFLQEIEVASKMSDQAMVAASSKTPDRFTFDSSSPDAKCGKYGQRALFAGVKQEQ</sequence>